<dbReference type="STRING" id="886293.Sinac_5108"/>
<sequence length="458" mass="49503">MGLPERRSRILATAVLLGWMLLGRPTFGQEDGPPSLLDRPTRPNISSTIDAGQETPAPPATPPPAPDPDPGGPRSSRFLLGDGFGLRPSWEERGLSFYVSSTQFEQGVTAGGFRQAFRWGSKFDMLAHLDSGKLGLWEGGAFDLFAESRLGQSVDGFAGAFSPTNLAMFFPVPDEQITAITGLKFTQAITERSGIFFGKLNALNGDREKFLKYPLTSRFLNAAFNFNLALDRYPYSAPGAGFYLAPERGPALAFLVLDSYNSPRTSGFENLGRNGVFLYAEAKQSTEIFGLPGRQILAGLYGTGSFTDLAPASFVGLPQTAAIAAKKAGTWTLLWNVEQRLWVDPDDPDRGLGLYIQTGLGDGNPNPIRGFLSAALCGNSPLPGREGDLYGVGFYNLGLSTQAKRQLPGLRDERGVELFYNLRIAPGCHLTPDLQVLRPGLAPVDTALLFGVRLKLDF</sequence>
<dbReference type="PANTHER" id="PTHR37944">
    <property type="entry name" value="PORIN B"/>
    <property type="match status" value="1"/>
</dbReference>
<dbReference type="Pfam" id="PF04966">
    <property type="entry name" value="OprB"/>
    <property type="match status" value="1"/>
</dbReference>
<evidence type="ECO:0000256" key="1">
    <source>
        <dbReference type="ARBA" id="ARBA00008769"/>
    </source>
</evidence>
<keyword evidence="5" id="KW-1185">Reference proteome</keyword>
<evidence type="ECO:0000313" key="4">
    <source>
        <dbReference type="EMBL" id="AGA29260.1"/>
    </source>
</evidence>
<dbReference type="AlphaFoldDB" id="L0DK95"/>
<reference evidence="4 5" key="1">
    <citation type="submission" date="2012-02" db="EMBL/GenBank/DDBJ databases">
        <title>Complete sequence of chromosome of Singulisphaera acidiphila DSM 18658.</title>
        <authorList>
            <consortium name="US DOE Joint Genome Institute (JGI-PGF)"/>
            <person name="Lucas S."/>
            <person name="Copeland A."/>
            <person name="Lapidus A."/>
            <person name="Glavina del Rio T."/>
            <person name="Dalin E."/>
            <person name="Tice H."/>
            <person name="Bruce D."/>
            <person name="Goodwin L."/>
            <person name="Pitluck S."/>
            <person name="Peters L."/>
            <person name="Ovchinnikova G."/>
            <person name="Chertkov O."/>
            <person name="Kyrpides N."/>
            <person name="Mavromatis K."/>
            <person name="Ivanova N."/>
            <person name="Brettin T."/>
            <person name="Detter J.C."/>
            <person name="Han C."/>
            <person name="Larimer F."/>
            <person name="Land M."/>
            <person name="Hauser L."/>
            <person name="Markowitz V."/>
            <person name="Cheng J.-F."/>
            <person name="Hugenholtz P."/>
            <person name="Woyke T."/>
            <person name="Wu D."/>
            <person name="Tindall B."/>
            <person name="Pomrenke H."/>
            <person name="Brambilla E."/>
            <person name="Klenk H.-P."/>
            <person name="Eisen J.A."/>
        </authorList>
    </citation>
    <scope>NUCLEOTIDE SEQUENCE [LARGE SCALE GENOMIC DNA]</scope>
    <source>
        <strain evidence="5">ATCC BAA-1392 / DSM 18658 / VKM B-2454 / MOB10</strain>
    </source>
</reference>
<dbReference type="PANTHER" id="PTHR37944:SF1">
    <property type="entry name" value="PORIN B"/>
    <property type="match status" value="1"/>
</dbReference>
<protein>
    <submittedName>
        <fullName evidence="4">Carbohydrate-selective porin</fullName>
    </submittedName>
</protein>
<dbReference type="EMBL" id="CP003364">
    <property type="protein sequence ID" value="AGA29260.1"/>
    <property type="molecule type" value="Genomic_DNA"/>
</dbReference>
<organism evidence="4 5">
    <name type="scientific">Singulisphaera acidiphila (strain ATCC BAA-1392 / DSM 18658 / VKM B-2454 / MOB10)</name>
    <dbReference type="NCBI Taxonomy" id="886293"/>
    <lineage>
        <taxon>Bacteria</taxon>
        <taxon>Pseudomonadati</taxon>
        <taxon>Planctomycetota</taxon>
        <taxon>Planctomycetia</taxon>
        <taxon>Isosphaerales</taxon>
        <taxon>Isosphaeraceae</taxon>
        <taxon>Singulisphaera</taxon>
    </lineage>
</organism>
<comment type="similarity">
    <text evidence="1 2">Belongs to the OprB family.</text>
</comment>
<proteinExistence type="inferred from homology"/>
<evidence type="ECO:0000256" key="3">
    <source>
        <dbReference type="SAM" id="MobiDB-lite"/>
    </source>
</evidence>
<dbReference type="Proteomes" id="UP000010798">
    <property type="component" value="Chromosome"/>
</dbReference>
<evidence type="ECO:0000256" key="2">
    <source>
        <dbReference type="RuleBase" id="RU363072"/>
    </source>
</evidence>
<feature type="region of interest" description="Disordered" evidence="3">
    <location>
        <begin position="28"/>
        <end position="78"/>
    </location>
</feature>
<dbReference type="HOGENOM" id="CLU_039615_0_0_0"/>
<dbReference type="InterPro" id="IPR038673">
    <property type="entry name" value="OprB_sf"/>
</dbReference>
<dbReference type="InterPro" id="IPR007049">
    <property type="entry name" value="Carb-sel_porin_OprB"/>
</dbReference>
<gene>
    <name evidence="4" type="ordered locus">Sinac_5108</name>
</gene>
<dbReference type="eggNOG" id="COG3659">
    <property type="taxonomic scope" value="Bacteria"/>
</dbReference>
<feature type="compositionally biased region" description="Pro residues" evidence="3">
    <location>
        <begin position="56"/>
        <end position="71"/>
    </location>
</feature>
<dbReference type="KEGG" id="saci:Sinac_5108"/>
<dbReference type="GO" id="GO:0008643">
    <property type="term" value="P:carbohydrate transport"/>
    <property type="evidence" value="ECO:0007669"/>
    <property type="project" value="InterPro"/>
</dbReference>
<dbReference type="GO" id="GO:0016020">
    <property type="term" value="C:membrane"/>
    <property type="evidence" value="ECO:0007669"/>
    <property type="project" value="InterPro"/>
</dbReference>
<evidence type="ECO:0000313" key="5">
    <source>
        <dbReference type="Proteomes" id="UP000010798"/>
    </source>
</evidence>
<dbReference type="Gene3D" id="2.40.160.180">
    <property type="entry name" value="Carbohydrate-selective porin OprB"/>
    <property type="match status" value="1"/>
</dbReference>
<dbReference type="GO" id="GO:0015288">
    <property type="term" value="F:porin activity"/>
    <property type="evidence" value="ECO:0007669"/>
    <property type="project" value="InterPro"/>
</dbReference>
<accession>L0DK95</accession>
<name>L0DK95_SINAD</name>
<dbReference type="InterPro" id="IPR052932">
    <property type="entry name" value="OprB_Porin"/>
</dbReference>